<reference evidence="2 3" key="1">
    <citation type="submission" date="2017-07" db="EMBL/GenBank/DDBJ databases">
        <title>The complete genome sequence of Bacillus mesonae strain H20-5, an efficient strain improving plant abiotic stress resistance.</title>
        <authorList>
            <person name="Kim S.Y."/>
            <person name="Song H."/>
            <person name="Sang M.K."/>
            <person name="Weon H.-Y."/>
            <person name="Song J."/>
        </authorList>
    </citation>
    <scope>NUCLEOTIDE SEQUENCE [LARGE SCALE GENOMIC DNA]</scope>
    <source>
        <strain evidence="2 3">H20-5</strain>
    </source>
</reference>
<dbReference type="Proteomes" id="UP000282892">
    <property type="component" value="Chromosome"/>
</dbReference>
<accession>A0A3Q9QYK8</accession>
<feature type="domain" description="NERD" evidence="1">
    <location>
        <begin position="44"/>
        <end position="160"/>
    </location>
</feature>
<dbReference type="EMBL" id="CP022572">
    <property type="protein sequence ID" value="AZU63561.1"/>
    <property type="molecule type" value="Genomic_DNA"/>
</dbReference>
<dbReference type="Pfam" id="PF08378">
    <property type="entry name" value="NERD"/>
    <property type="match status" value="1"/>
</dbReference>
<dbReference type="AlphaFoldDB" id="A0A3Q9QYK8"/>
<dbReference type="OrthoDB" id="569879at2"/>
<dbReference type="InterPro" id="IPR011528">
    <property type="entry name" value="NERD"/>
</dbReference>
<dbReference type="PROSITE" id="PS50965">
    <property type="entry name" value="NERD"/>
    <property type="match status" value="1"/>
</dbReference>
<organism evidence="2 3">
    <name type="scientific">Neobacillus mesonae</name>
    <dbReference type="NCBI Taxonomy" id="1193713"/>
    <lineage>
        <taxon>Bacteria</taxon>
        <taxon>Bacillati</taxon>
        <taxon>Bacillota</taxon>
        <taxon>Bacilli</taxon>
        <taxon>Bacillales</taxon>
        <taxon>Bacillaceae</taxon>
        <taxon>Neobacillus</taxon>
    </lineage>
</organism>
<evidence type="ECO:0000259" key="1">
    <source>
        <dbReference type="PROSITE" id="PS50965"/>
    </source>
</evidence>
<protein>
    <recommendedName>
        <fullName evidence="1">NERD domain-containing protein</fullName>
    </recommendedName>
</protein>
<sequence>MIILIVKERTIPLKLLILAAILRRLPLNHEKYQAILEEFKRREAGYQGEVSLDYYYRFLPQQKYRIFHDLNLPDGDYTCQIDTLLVSPESVLIVDVKNMAGKLIFDTENQQFIQINHDKEKGYPDPIAQAKRHKEYIRKWLAANGFPPVPIDYIVVISNSHAIYSISGPNARIVKPRVCKADAFLSKMEVLEKMYPDPILSEKDLRKICRLLVKMNTPPTNFLLSKYGIDRSELLPGVHCPKCKHLPMIRKKHKWYCPRCDYYSTDAHLGGLMDYFLLNEMKITNKQFRKFALVYSKDIAKRSLQNEKLNYYGTKKDRVYYPKVFPW</sequence>
<evidence type="ECO:0000313" key="2">
    <source>
        <dbReference type="EMBL" id="AZU63561.1"/>
    </source>
</evidence>
<dbReference type="STRING" id="1193713.GCA_001636315_01096"/>
<keyword evidence="3" id="KW-1185">Reference proteome</keyword>
<proteinExistence type="predicted"/>
<gene>
    <name evidence="2" type="ORF">CHR53_21080</name>
</gene>
<name>A0A3Q9QYK8_9BACI</name>
<dbReference type="KEGG" id="nmk:CHR53_21080"/>
<evidence type="ECO:0000313" key="3">
    <source>
        <dbReference type="Proteomes" id="UP000282892"/>
    </source>
</evidence>